<keyword evidence="11" id="KW-1160">Virus entry into host cell</keyword>
<dbReference type="InterPro" id="IPR029053">
    <property type="entry name" value="Viral_coat"/>
</dbReference>
<dbReference type="Pfam" id="PF22663">
    <property type="entry name" value="Rhv_5"/>
    <property type="match status" value="1"/>
</dbReference>
<dbReference type="GO" id="GO:0043657">
    <property type="term" value="C:host cell"/>
    <property type="evidence" value="ECO:0007669"/>
    <property type="project" value="UniProtKB-SubCell"/>
</dbReference>
<keyword evidence="8" id="KW-0946">Virion</keyword>
<evidence type="ECO:0000256" key="3">
    <source>
        <dbReference type="ARBA" id="ARBA00020107"/>
    </source>
</evidence>
<evidence type="ECO:0000256" key="1">
    <source>
        <dbReference type="ARBA" id="ARBA00004192"/>
    </source>
</evidence>
<keyword evidence="9" id="KW-1035">Host cytoplasm</keyword>
<evidence type="ECO:0000256" key="11">
    <source>
        <dbReference type="ARBA" id="ARBA00023296"/>
    </source>
</evidence>
<proteinExistence type="predicted"/>
<dbReference type="EMBL" id="JF519760">
    <property type="protein sequence ID" value="AEP02608.1"/>
    <property type="molecule type" value="Genomic_RNA"/>
</dbReference>
<keyword evidence="5" id="KW-0167">Capsid protein</keyword>
<dbReference type="GO" id="GO:0046718">
    <property type="term" value="P:symbiont entry into host cell"/>
    <property type="evidence" value="ECO:0007669"/>
    <property type="project" value="UniProtKB-KW"/>
</dbReference>
<dbReference type="InterPro" id="IPR059138">
    <property type="entry name" value="Pico_VP1"/>
</dbReference>
<dbReference type="Gene3D" id="2.60.120.20">
    <property type="match status" value="1"/>
</dbReference>
<evidence type="ECO:0000256" key="10">
    <source>
        <dbReference type="ARBA" id="ARBA00023288"/>
    </source>
</evidence>
<organism evidence="13 14">
    <name type="scientific">Rhinovirus C</name>
    <dbReference type="NCBI Taxonomy" id="463676"/>
    <lineage>
        <taxon>Viruses</taxon>
        <taxon>Riboviria</taxon>
        <taxon>Orthornavirae</taxon>
        <taxon>Pisuviricota</taxon>
        <taxon>Pisoniviricetes</taxon>
        <taxon>Picornavirales</taxon>
        <taxon>Picornaviridae</taxon>
        <taxon>Ensavirinae</taxon>
        <taxon>Enterovirus</taxon>
        <taxon>Enterovirus cerhino</taxon>
    </lineage>
</organism>
<evidence type="ECO:0000313" key="13">
    <source>
        <dbReference type="EMBL" id="AEP02608.1"/>
    </source>
</evidence>
<dbReference type="SUPFAM" id="SSF88633">
    <property type="entry name" value="Positive stranded ssRNA viruses"/>
    <property type="match status" value="1"/>
</dbReference>
<keyword evidence="10" id="KW-0449">Lipoprotein</keyword>
<evidence type="ECO:0000256" key="5">
    <source>
        <dbReference type="ARBA" id="ARBA00022706"/>
    </source>
</evidence>
<evidence type="ECO:0000256" key="8">
    <source>
        <dbReference type="ARBA" id="ARBA00022844"/>
    </source>
</evidence>
<protein>
    <recommendedName>
        <fullName evidence="3">Genome polyprotein</fullName>
    </recommendedName>
</protein>
<feature type="non-terminal residue" evidence="13">
    <location>
        <position position="1"/>
    </location>
</feature>
<keyword evidence="6" id="KW-0519">Myristate</keyword>
<evidence type="ECO:0000256" key="7">
    <source>
        <dbReference type="ARBA" id="ARBA00022804"/>
    </source>
</evidence>
<comment type="subcellular location">
    <subcellularLocation>
        <location evidence="1">Host cytoplasm</location>
    </subcellularLocation>
    <subcellularLocation>
        <location evidence="2">Virion</location>
    </subcellularLocation>
</comment>
<feature type="non-terminal residue" evidence="13">
    <location>
        <position position="279"/>
    </location>
</feature>
<evidence type="ECO:0000256" key="4">
    <source>
        <dbReference type="ARBA" id="ARBA00022581"/>
    </source>
</evidence>
<dbReference type="GO" id="GO:0044423">
    <property type="term" value="C:virion component"/>
    <property type="evidence" value="ECO:0007669"/>
    <property type="project" value="UniProtKB-KW"/>
</dbReference>
<evidence type="ECO:0000259" key="12">
    <source>
        <dbReference type="Pfam" id="PF22663"/>
    </source>
</evidence>
<feature type="domain" description="Picornavirus capsid VP1" evidence="12">
    <location>
        <begin position="44"/>
        <end position="239"/>
    </location>
</feature>
<name>A0A7G0S5W7_9ENTO</name>
<keyword evidence="7" id="KW-1161">Viral attachment to host cell</keyword>
<keyword evidence="5" id="KW-1143">T=pseudo3 icosahedral capsid protein</keyword>
<evidence type="ECO:0000256" key="6">
    <source>
        <dbReference type="ARBA" id="ARBA00022707"/>
    </source>
</evidence>
<evidence type="ECO:0000256" key="9">
    <source>
        <dbReference type="ARBA" id="ARBA00023200"/>
    </source>
</evidence>
<reference evidence="13 14" key="1">
    <citation type="journal article" date="2012" name="J. Clin. Virol.">
        <title>Respiratory viral pathogens associated with lower respiratory tract disease among young children in the highlands of Papua New Guinea.</title>
        <authorList>
            <person name="Chidlow G.R."/>
            <person name="Laing I.A."/>
            <person name="Harnett G.B."/>
            <person name="Greenhill A.R."/>
            <person name="Phuanukoonnon S."/>
            <person name="Siba P.M."/>
            <person name="Pomat W.S."/>
            <person name="Shellam G.R."/>
            <person name="Smith D.W."/>
            <person name="Lehmann D."/>
        </authorList>
    </citation>
    <scope>NUCLEOTIDE SEQUENCE [LARGE SCALE GENOMIC DNA]</scope>
    <source>
        <strain evidence="13">PNG7254-3947</strain>
    </source>
</reference>
<sequence>KQPENNIQNPVDNFVDEVLKEVLVVPDTKPSGPTHTVKPTVLNAMEIGASSDATPESIIETRYVINNHTNNEALIENFLGRSSLWADLEMTGGFKSWDINFQEQAQIRRKIELFTYIRFDMEVTIVTNNQGLMQILYVPPGIDAPKNQNDKRWDGASNPSVFYQPKSGFPRFTIPFTGLGSAYYVFYDGYDENKTESVAYGISATNDMGTLCFRALEDMDRHRIKVYIKPKHITAWCPRAPRAVDYTHKFIPNYHTNKGTTTELEEKHYIKTRESIKTV</sequence>
<evidence type="ECO:0000256" key="2">
    <source>
        <dbReference type="ARBA" id="ARBA00004328"/>
    </source>
</evidence>
<evidence type="ECO:0000313" key="14">
    <source>
        <dbReference type="Proteomes" id="UP000326451"/>
    </source>
</evidence>
<accession>A0A7G0S5W7</accession>
<dbReference type="Proteomes" id="UP000326451">
    <property type="component" value="Segment"/>
</dbReference>
<dbReference type="InterPro" id="IPR033703">
    <property type="entry name" value="Rhv-like"/>
</dbReference>
<dbReference type="CDD" id="cd00205">
    <property type="entry name" value="rhv_like"/>
    <property type="match status" value="1"/>
</dbReference>
<keyword evidence="4" id="KW-0945">Host-virus interaction</keyword>
<dbReference type="GO" id="GO:0019062">
    <property type="term" value="P:virion attachment to host cell"/>
    <property type="evidence" value="ECO:0007669"/>
    <property type="project" value="UniProtKB-KW"/>
</dbReference>